<evidence type="ECO:0000313" key="2">
    <source>
        <dbReference type="Proteomes" id="UP000265520"/>
    </source>
</evidence>
<keyword evidence="2" id="KW-1185">Reference proteome</keyword>
<protein>
    <submittedName>
        <fullName evidence="1">Uncharacterized protein</fullName>
    </submittedName>
</protein>
<sequence length="91" mass="10211">LKSLENLAPEDALERLLSRHGGDNNESNPSAADKERALQLEQAALELRFKQEILEGNMLEEVEKDPTSYFGIKAFLSNLQTTRTNEALLLL</sequence>
<name>A0A392TD35_9FABA</name>
<accession>A0A392TD35</accession>
<comment type="caution">
    <text evidence="1">The sequence shown here is derived from an EMBL/GenBank/DDBJ whole genome shotgun (WGS) entry which is preliminary data.</text>
</comment>
<feature type="non-terminal residue" evidence="1">
    <location>
        <position position="1"/>
    </location>
</feature>
<organism evidence="1 2">
    <name type="scientific">Trifolium medium</name>
    <dbReference type="NCBI Taxonomy" id="97028"/>
    <lineage>
        <taxon>Eukaryota</taxon>
        <taxon>Viridiplantae</taxon>
        <taxon>Streptophyta</taxon>
        <taxon>Embryophyta</taxon>
        <taxon>Tracheophyta</taxon>
        <taxon>Spermatophyta</taxon>
        <taxon>Magnoliopsida</taxon>
        <taxon>eudicotyledons</taxon>
        <taxon>Gunneridae</taxon>
        <taxon>Pentapetalae</taxon>
        <taxon>rosids</taxon>
        <taxon>fabids</taxon>
        <taxon>Fabales</taxon>
        <taxon>Fabaceae</taxon>
        <taxon>Papilionoideae</taxon>
        <taxon>50 kb inversion clade</taxon>
        <taxon>NPAAA clade</taxon>
        <taxon>Hologalegina</taxon>
        <taxon>IRL clade</taxon>
        <taxon>Trifolieae</taxon>
        <taxon>Trifolium</taxon>
    </lineage>
</organism>
<reference evidence="1 2" key="1">
    <citation type="journal article" date="2018" name="Front. Plant Sci.">
        <title>Red Clover (Trifolium pratense) and Zigzag Clover (T. medium) - A Picture of Genomic Similarities and Differences.</title>
        <authorList>
            <person name="Dluhosova J."/>
            <person name="Istvanek J."/>
            <person name="Nedelnik J."/>
            <person name="Repkova J."/>
        </authorList>
    </citation>
    <scope>NUCLEOTIDE SEQUENCE [LARGE SCALE GENOMIC DNA]</scope>
    <source>
        <strain evidence="2">cv. 10/8</strain>
        <tissue evidence="1">Leaf</tissue>
    </source>
</reference>
<feature type="non-terminal residue" evidence="1">
    <location>
        <position position="91"/>
    </location>
</feature>
<proteinExistence type="predicted"/>
<dbReference type="AlphaFoldDB" id="A0A392TD35"/>
<dbReference type="EMBL" id="LXQA010539383">
    <property type="protein sequence ID" value="MCI58046.1"/>
    <property type="molecule type" value="Genomic_DNA"/>
</dbReference>
<dbReference type="Proteomes" id="UP000265520">
    <property type="component" value="Unassembled WGS sequence"/>
</dbReference>
<evidence type="ECO:0000313" key="1">
    <source>
        <dbReference type="EMBL" id="MCI58046.1"/>
    </source>
</evidence>